<comment type="caution">
    <text evidence="2">The sequence shown here is derived from an EMBL/GenBank/DDBJ whole genome shotgun (WGS) entry which is preliminary data.</text>
</comment>
<dbReference type="SUPFAM" id="SSF46626">
    <property type="entry name" value="Cytochrome c"/>
    <property type="match status" value="1"/>
</dbReference>
<reference evidence="2 3" key="1">
    <citation type="journal article" date="2020" name="Syst. Appl. Microbiol.">
        <title>Alienimonas chondri sp. nov., a novel planctomycete isolated from the biofilm of the red alga Chondrus crispus.</title>
        <authorList>
            <person name="Vitorino I."/>
            <person name="Albuquerque L."/>
            <person name="Wiegand S."/>
            <person name="Kallscheuer N."/>
            <person name="da Costa M.S."/>
            <person name="Lobo-da-Cunha A."/>
            <person name="Jogler C."/>
            <person name="Lage O.M."/>
        </authorList>
    </citation>
    <scope>NUCLEOTIDE SEQUENCE [LARGE SCALE GENOMIC DNA]</scope>
    <source>
        <strain evidence="2 3">LzC2</strain>
    </source>
</reference>
<dbReference type="RefSeq" id="WP_171189651.1">
    <property type="nucleotide sequence ID" value="NZ_WTPX01000195.1"/>
</dbReference>
<evidence type="ECO:0000313" key="3">
    <source>
        <dbReference type="Proteomes" id="UP000609651"/>
    </source>
</evidence>
<evidence type="ECO:0000313" key="2">
    <source>
        <dbReference type="EMBL" id="NNJ27746.1"/>
    </source>
</evidence>
<evidence type="ECO:0000256" key="1">
    <source>
        <dbReference type="SAM" id="SignalP"/>
    </source>
</evidence>
<sequence>MSRTPPFAVFHKPLFAAAIVAGLASSPVLVAAEPAAVDQTDVAAAARTVLKTHCARCHSGEGSEGGNFDMQSVASLREHGIVDADAPADSFVLAAIEDEYMPPTAIRSRSPVPEADRMALKAWLDAGAPDFPTEADRQHVMLSSVLTAIRDDLRDADRDDRPTRRYFTLHTLHNTPNVLAGDLPAYRAALSKALNSLSWEPTIVPPKEVSGDGLPDGVLYSIDLRDYGWDSADWQAVLKAYPYGLSYGNLGGDEGEALGRLGEDLEELSHTTLPMVRADWFVAAAARPPLYNALLDLPTTEAGLEKLIRVDVKKGFMDPRPQSIARAGFSRSGVSAQNRLVERHAAPYGTYWKSYDFGPDNGRGKLTRFPLGPDGAFPKFDRLSFEHDGGEAIFSLPNGLHGYFLSDGAGDQLHAGPIAVVGDALKTSGTPAIVNGVSCFACHKTGMIDLADTMREGNGVFGDAEDLIRQLHPKREEMNRLIEADRAAYLRALRMAVNEFDDSDPTAEGYVDPIGHVARQHRLVFLDGDAIAAELDLTGFDELRRRVSDRDLKQLGLEPLLDGGVVGRPEWEATYRGVSLMQELARRLRYTPVTPL</sequence>
<dbReference type="EMBL" id="WTPX01000195">
    <property type="protein sequence ID" value="NNJ27746.1"/>
    <property type="molecule type" value="Genomic_DNA"/>
</dbReference>
<feature type="signal peptide" evidence="1">
    <location>
        <begin position="1"/>
        <end position="31"/>
    </location>
</feature>
<name>A0ABX1VI32_9PLAN</name>
<evidence type="ECO:0008006" key="4">
    <source>
        <dbReference type="Google" id="ProtNLM"/>
    </source>
</evidence>
<accession>A0ABX1VI32</accession>
<dbReference type="Proteomes" id="UP000609651">
    <property type="component" value="Unassembled WGS sequence"/>
</dbReference>
<dbReference type="InterPro" id="IPR036909">
    <property type="entry name" value="Cyt_c-like_dom_sf"/>
</dbReference>
<proteinExistence type="predicted"/>
<organism evidence="2 3">
    <name type="scientific">Alienimonas chondri</name>
    <dbReference type="NCBI Taxonomy" id="2681879"/>
    <lineage>
        <taxon>Bacteria</taxon>
        <taxon>Pseudomonadati</taxon>
        <taxon>Planctomycetota</taxon>
        <taxon>Planctomycetia</taxon>
        <taxon>Planctomycetales</taxon>
        <taxon>Planctomycetaceae</taxon>
        <taxon>Alienimonas</taxon>
    </lineage>
</organism>
<protein>
    <recommendedName>
        <fullName evidence="4">Planctomycete cytochrome C</fullName>
    </recommendedName>
</protein>
<keyword evidence="3" id="KW-1185">Reference proteome</keyword>
<feature type="chain" id="PRO_5047033186" description="Planctomycete cytochrome C" evidence="1">
    <location>
        <begin position="32"/>
        <end position="596"/>
    </location>
</feature>
<gene>
    <name evidence="2" type="ORF">LzC2_38540</name>
</gene>
<keyword evidence="1" id="KW-0732">Signal</keyword>